<feature type="domain" description="BAAT/Acyl-CoA thioester hydrolase C-terminal" evidence="1">
    <location>
        <begin position="4"/>
        <end position="145"/>
    </location>
</feature>
<evidence type="ECO:0000259" key="1">
    <source>
        <dbReference type="Pfam" id="PF08840"/>
    </source>
</evidence>
<organism evidence="2 3">
    <name type="scientific">Dissostichus eleginoides</name>
    <name type="common">Patagonian toothfish</name>
    <name type="synonym">Dissostichus amissus</name>
    <dbReference type="NCBI Taxonomy" id="100907"/>
    <lineage>
        <taxon>Eukaryota</taxon>
        <taxon>Metazoa</taxon>
        <taxon>Chordata</taxon>
        <taxon>Craniata</taxon>
        <taxon>Vertebrata</taxon>
        <taxon>Euteleostomi</taxon>
        <taxon>Actinopterygii</taxon>
        <taxon>Neopterygii</taxon>
        <taxon>Teleostei</taxon>
        <taxon>Neoteleostei</taxon>
        <taxon>Acanthomorphata</taxon>
        <taxon>Eupercaria</taxon>
        <taxon>Perciformes</taxon>
        <taxon>Notothenioidei</taxon>
        <taxon>Nototheniidae</taxon>
        <taxon>Dissostichus</taxon>
    </lineage>
</organism>
<dbReference type="EMBL" id="JASDAP010000018">
    <property type="protein sequence ID" value="KAK1888104.1"/>
    <property type="molecule type" value="Genomic_DNA"/>
</dbReference>
<gene>
    <name evidence="2" type="ORF">KUDE01_028889</name>
</gene>
<dbReference type="GO" id="GO:0006637">
    <property type="term" value="P:acyl-CoA metabolic process"/>
    <property type="evidence" value="ECO:0007669"/>
    <property type="project" value="TreeGrafter"/>
</dbReference>
<dbReference type="InterPro" id="IPR029058">
    <property type="entry name" value="AB_hydrolase_fold"/>
</dbReference>
<protein>
    <submittedName>
        <fullName evidence="2">Peroxisomal succinyl-coenzyme A thioesterase</fullName>
    </submittedName>
</protein>
<dbReference type="PANTHER" id="PTHR10824:SF36">
    <property type="entry name" value="ACYL-COA THIOESTERASE 17-RELATED"/>
    <property type="match status" value="1"/>
</dbReference>
<proteinExistence type="predicted"/>
<name>A0AAD9BUE3_DISEL</name>
<dbReference type="Proteomes" id="UP001228049">
    <property type="component" value="Unassembled WGS sequence"/>
</dbReference>
<dbReference type="GO" id="GO:0006631">
    <property type="term" value="P:fatty acid metabolic process"/>
    <property type="evidence" value="ECO:0007669"/>
    <property type="project" value="TreeGrafter"/>
</dbReference>
<evidence type="ECO:0000313" key="2">
    <source>
        <dbReference type="EMBL" id="KAK1888104.1"/>
    </source>
</evidence>
<accession>A0AAD9BUE3</accession>
<dbReference type="Pfam" id="PF08840">
    <property type="entry name" value="BAAT_C"/>
    <property type="match status" value="1"/>
</dbReference>
<dbReference type="AlphaFoldDB" id="A0AAD9BUE3"/>
<keyword evidence="3" id="KW-1185">Reference proteome</keyword>
<comment type="caution">
    <text evidence="2">The sequence shown here is derived from an EMBL/GenBank/DDBJ whole genome shotgun (WGS) entry which is preliminary data.</text>
</comment>
<sequence>MRSVYQNIEKIHLDKDNQSIFRDMLLPIPTDPSLKVDVGRLQCPLLLVVGEDDQNWPIYESAIDMREMMERAGNSHLLTVLSYKNTGHLIEPPFTPFVRASTFKTVTNPPFTMCAPLWGGELVAHSHTQEDAWRKTLVFLRENLYGGMKPGALFSNL</sequence>
<dbReference type="SUPFAM" id="SSF53474">
    <property type="entry name" value="alpha/beta-Hydrolases"/>
    <property type="match status" value="1"/>
</dbReference>
<dbReference type="PANTHER" id="PTHR10824">
    <property type="entry name" value="ACYL-COENZYME A THIOESTERASE-RELATED"/>
    <property type="match status" value="1"/>
</dbReference>
<dbReference type="GO" id="GO:0047617">
    <property type="term" value="F:fatty acyl-CoA hydrolase activity"/>
    <property type="evidence" value="ECO:0007669"/>
    <property type="project" value="TreeGrafter"/>
</dbReference>
<dbReference type="Gene3D" id="3.40.50.1820">
    <property type="entry name" value="alpha/beta hydrolase"/>
    <property type="match status" value="1"/>
</dbReference>
<reference evidence="2" key="1">
    <citation type="submission" date="2023-04" db="EMBL/GenBank/DDBJ databases">
        <title>Chromosome-level genome of Chaenocephalus aceratus.</title>
        <authorList>
            <person name="Park H."/>
        </authorList>
    </citation>
    <scope>NUCLEOTIDE SEQUENCE</scope>
    <source>
        <strain evidence="2">DE</strain>
        <tissue evidence="2">Muscle</tissue>
    </source>
</reference>
<evidence type="ECO:0000313" key="3">
    <source>
        <dbReference type="Proteomes" id="UP001228049"/>
    </source>
</evidence>
<dbReference type="InterPro" id="IPR014940">
    <property type="entry name" value="BAAT_C"/>
</dbReference>